<gene>
    <name evidence="1" type="ORF">KUDE01_015132</name>
</gene>
<comment type="caution">
    <text evidence="1">The sequence shown here is derived from an EMBL/GenBank/DDBJ whole genome shotgun (WGS) entry which is preliminary data.</text>
</comment>
<accession>A0AAD9BXC2</accession>
<proteinExistence type="predicted"/>
<evidence type="ECO:0000313" key="1">
    <source>
        <dbReference type="EMBL" id="KAK1890461.1"/>
    </source>
</evidence>
<name>A0AAD9BXC2_DISEL</name>
<organism evidence="1 2">
    <name type="scientific">Dissostichus eleginoides</name>
    <name type="common">Patagonian toothfish</name>
    <name type="synonym">Dissostichus amissus</name>
    <dbReference type="NCBI Taxonomy" id="100907"/>
    <lineage>
        <taxon>Eukaryota</taxon>
        <taxon>Metazoa</taxon>
        <taxon>Chordata</taxon>
        <taxon>Craniata</taxon>
        <taxon>Vertebrata</taxon>
        <taxon>Euteleostomi</taxon>
        <taxon>Actinopterygii</taxon>
        <taxon>Neopterygii</taxon>
        <taxon>Teleostei</taxon>
        <taxon>Neoteleostei</taxon>
        <taxon>Acanthomorphata</taxon>
        <taxon>Eupercaria</taxon>
        <taxon>Perciformes</taxon>
        <taxon>Notothenioidei</taxon>
        <taxon>Nototheniidae</taxon>
        <taxon>Dissostichus</taxon>
    </lineage>
</organism>
<protein>
    <submittedName>
        <fullName evidence="1">V-type proton ATPase subunit D</fullName>
    </submittedName>
</protein>
<reference evidence="1" key="1">
    <citation type="submission" date="2023-04" db="EMBL/GenBank/DDBJ databases">
        <title>Chromosome-level genome of Chaenocephalus aceratus.</title>
        <authorList>
            <person name="Park H."/>
        </authorList>
    </citation>
    <scope>NUCLEOTIDE SEQUENCE</scope>
    <source>
        <strain evidence="1">DE</strain>
        <tissue evidence="1">Muscle</tissue>
    </source>
</reference>
<dbReference type="EMBL" id="JASDAP010000016">
    <property type="protein sequence ID" value="KAK1890461.1"/>
    <property type="molecule type" value="Genomic_DNA"/>
</dbReference>
<keyword evidence="2" id="KW-1185">Reference proteome</keyword>
<sequence>MELLYANRDPLLEFSDTLAQWYGGLQTARREQRKLMRRPRGKYPADSSPCWTVHVMDGSDAGPAAGGLRRAGVPLSELKKYEGKSVLMVTDASGLPLGFDVLDKVLSPLQYR</sequence>
<evidence type="ECO:0000313" key="2">
    <source>
        <dbReference type="Proteomes" id="UP001228049"/>
    </source>
</evidence>
<dbReference type="Proteomes" id="UP001228049">
    <property type="component" value="Unassembled WGS sequence"/>
</dbReference>
<dbReference type="AlphaFoldDB" id="A0AAD9BXC2"/>